<dbReference type="Proteomes" id="UP001221217">
    <property type="component" value="Unassembled WGS sequence"/>
</dbReference>
<dbReference type="Gene3D" id="3.20.20.70">
    <property type="entry name" value="Aldolase class I"/>
    <property type="match status" value="1"/>
</dbReference>
<feature type="domain" description="Radical SAM core" evidence="7">
    <location>
        <begin position="13"/>
        <end position="238"/>
    </location>
</feature>
<dbReference type="GO" id="GO:0051539">
    <property type="term" value="F:4 iron, 4 sulfur cluster binding"/>
    <property type="evidence" value="ECO:0007669"/>
    <property type="project" value="UniProtKB-KW"/>
</dbReference>
<dbReference type="AlphaFoldDB" id="A0AAJ1IKV4"/>
<dbReference type="EMBL" id="JAQQAL010000035">
    <property type="protein sequence ID" value="MDC7227886.1"/>
    <property type="molecule type" value="Genomic_DNA"/>
</dbReference>
<keyword evidence="3" id="KW-0949">S-adenosyl-L-methionine</keyword>
<evidence type="ECO:0000256" key="1">
    <source>
        <dbReference type="ARBA" id="ARBA00001966"/>
    </source>
</evidence>
<dbReference type="SFLD" id="SFLDG01083">
    <property type="entry name" value="Uncharacterised_Radical_SAM_Su"/>
    <property type="match status" value="1"/>
</dbReference>
<dbReference type="GO" id="GO:0003824">
    <property type="term" value="F:catalytic activity"/>
    <property type="evidence" value="ECO:0007669"/>
    <property type="project" value="InterPro"/>
</dbReference>
<dbReference type="Pfam" id="PF04055">
    <property type="entry name" value="Radical_SAM"/>
    <property type="match status" value="1"/>
</dbReference>
<keyword evidence="5" id="KW-0408">Iron</keyword>
<comment type="caution">
    <text evidence="8">The sequence shown here is derived from an EMBL/GenBank/DDBJ whole genome shotgun (WGS) entry which is preliminary data.</text>
</comment>
<dbReference type="PANTHER" id="PTHR43787">
    <property type="entry name" value="FEMO COFACTOR BIOSYNTHESIS PROTEIN NIFB-RELATED"/>
    <property type="match status" value="1"/>
</dbReference>
<reference evidence="8 9" key="1">
    <citation type="submission" date="2022-12" db="EMBL/GenBank/DDBJ databases">
        <title>Metagenome assembled genome from gulf of manar.</title>
        <authorList>
            <person name="Kohli P."/>
            <person name="Pk S."/>
            <person name="Venkata Ramana C."/>
            <person name="Sasikala C."/>
        </authorList>
    </citation>
    <scope>NUCLEOTIDE SEQUENCE [LARGE SCALE GENOMIC DNA]</scope>
    <source>
        <strain evidence="8">JB008</strain>
    </source>
</reference>
<accession>A0AAJ1IKV4</accession>
<evidence type="ECO:0000256" key="3">
    <source>
        <dbReference type="ARBA" id="ARBA00022691"/>
    </source>
</evidence>
<evidence type="ECO:0000259" key="7">
    <source>
        <dbReference type="PROSITE" id="PS51918"/>
    </source>
</evidence>
<dbReference type="InterPro" id="IPR007197">
    <property type="entry name" value="rSAM"/>
</dbReference>
<dbReference type="PROSITE" id="PS51918">
    <property type="entry name" value="RADICAL_SAM"/>
    <property type="match status" value="1"/>
</dbReference>
<dbReference type="SUPFAM" id="SSF102114">
    <property type="entry name" value="Radical SAM enzymes"/>
    <property type="match status" value="1"/>
</dbReference>
<keyword evidence="2" id="KW-0004">4Fe-4S</keyword>
<keyword evidence="6" id="KW-0411">Iron-sulfur</keyword>
<dbReference type="CDD" id="cd01335">
    <property type="entry name" value="Radical_SAM"/>
    <property type="match status" value="1"/>
</dbReference>
<evidence type="ECO:0000256" key="4">
    <source>
        <dbReference type="ARBA" id="ARBA00022723"/>
    </source>
</evidence>
<dbReference type="InterPro" id="IPR058240">
    <property type="entry name" value="rSAM_sf"/>
</dbReference>
<evidence type="ECO:0000313" key="8">
    <source>
        <dbReference type="EMBL" id="MDC7227886.1"/>
    </source>
</evidence>
<dbReference type="SFLD" id="SFLDS00029">
    <property type="entry name" value="Radical_SAM"/>
    <property type="match status" value="1"/>
</dbReference>
<dbReference type="InterPro" id="IPR013785">
    <property type="entry name" value="Aldolase_TIM"/>
</dbReference>
<evidence type="ECO:0000256" key="5">
    <source>
        <dbReference type="ARBA" id="ARBA00023004"/>
    </source>
</evidence>
<protein>
    <submittedName>
        <fullName evidence="8">Radical SAM protein</fullName>
    </submittedName>
</protein>
<gene>
    <name evidence="8" type="ORF">PQJ61_14060</name>
</gene>
<organism evidence="8 9">
    <name type="scientific">Candidatus Thalassospirochaeta sargassi</name>
    <dbReference type="NCBI Taxonomy" id="3119039"/>
    <lineage>
        <taxon>Bacteria</taxon>
        <taxon>Pseudomonadati</taxon>
        <taxon>Spirochaetota</taxon>
        <taxon>Spirochaetia</taxon>
        <taxon>Spirochaetales</taxon>
        <taxon>Spirochaetaceae</taxon>
        <taxon>Candidatus Thalassospirochaeta</taxon>
    </lineage>
</organism>
<comment type="cofactor">
    <cofactor evidence="1">
        <name>[4Fe-4S] cluster</name>
        <dbReference type="ChEBI" id="CHEBI:49883"/>
    </cofactor>
</comment>
<dbReference type="InterPro" id="IPR040084">
    <property type="entry name" value="GTPase_Obg"/>
</dbReference>
<name>A0AAJ1IKV4_9SPIO</name>
<proteinExistence type="predicted"/>
<dbReference type="PANTHER" id="PTHR43787:SF11">
    <property type="entry name" value="UPF0026 PROTEIN SLR1464"/>
    <property type="match status" value="1"/>
</dbReference>
<evidence type="ECO:0000313" key="9">
    <source>
        <dbReference type="Proteomes" id="UP001221217"/>
    </source>
</evidence>
<evidence type="ECO:0000256" key="6">
    <source>
        <dbReference type="ARBA" id="ARBA00023014"/>
    </source>
</evidence>
<dbReference type="GO" id="GO:0046872">
    <property type="term" value="F:metal ion binding"/>
    <property type="evidence" value="ECO:0007669"/>
    <property type="project" value="UniProtKB-KW"/>
</dbReference>
<sequence length="313" mass="35061">MEDKIFGPVPSRRLGRSIGINNIPPKICSYSCSYCQIGFSKRMSTAPENFYNPEELAAAAAARLEQLPASGDAIDYLTIVPDGEPTLDANIGKLLKFLKITGIKTAVITNATMLYRPEVREALSAADWVSVKVDTVDEGIWRQIDRPHRSLDFQQHLEGSLKFADEYSGKLVTETMLVKNINDSEKNLEANADFIKQLNPEECYLSIPTRPPADSSVKASTEAAVNRAYQIYQSKTLPAEYLIGYEGNEFAATGNSEEDILSITSVHPMREDAVRELLENNNTAFDLVNEMMEAGRLIRSEYRGEHYYLRSFR</sequence>
<keyword evidence="4" id="KW-0479">Metal-binding</keyword>
<evidence type="ECO:0000256" key="2">
    <source>
        <dbReference type="ARBA" id="ARBA00022485"/>
    </source>
</evidence>